<protein>
    <recommendedName>
        <fullName evidence="4">Transmembrane protein</fullName>
    </recommendedName>
</protein>
<proteinExistence type="predicted"/>
<name>A0A8S1MEP9_PARPR</name>
<feature type="transmembrane region" description="Helical" evidence="1">
    <location>
        <begin position="669"/>
        <end position="693"/>
    </location>
</feature>
<dbReference type="OMA" id="FIMINPI"/>
<organism evidence="2 3">
    <name type="scientific">Paramecium primaurelia</name>
    <dbReference type="NCBI Taxonomy" id="5886"/>
    <lineage>
        <taxon>Eukaryota</taxon>
        <taxon>Sar</taxon>
        <taxon>Alveolata</taxon>
        <taxon>Ciliophora</taxon>
        <taxon>Intramacronucleata</taxon>
        <taxon>Oligohymenophorea</taxon>
        <taxon>Peniculida</taxon>
        <taxon>Parameciidae</taxon>
        <taxon>Paramecium</taxon>
    </lineage>
</organism>
<keyword evidence="1" id="KW-0472">Membrane</keyword>
<feature type="transmembrane region" description="Helical" evidence="1">
    <location>
        <begin position="525"/>
        <end position="548"/>
    </location>
</feature>
<evidence type="ECO:0000256" key="1">
    <source>
        <dbReference type="SAM" id="Phobius"/>
    </source>
</evidence>
<reference evidence="2" key="1">
    <citation type="submission" date="2021-01" db="EMBL/GenBank/DDBJ databases">
        <authorList>
            <consortium name="Genoscope - CEA"/>
            <person name="William W."/>
        </authorList>
    </citation>
    <scope>NUCLEOTIDE SEQUENCE</scope>
</reference>
<keyword evidence="1" id="KW-0812">Transmembrane</keyword>
<dbReference type="EMBL" id="CAJJDM010000055">
    <property type="protein sequence ID" value="CAD8075965.1"/>
    <property type="molecule type" value="Genomic_DNA"/>
</dbReference>
<keyword evidence="3" id="KW-1185">Reference proteome</keyword>
<feature type="transmembrane region" description="Helical" evidence="1">
    <location>
        <begin position="705"/>
        <end position="732"/>
    </location>
</feature>
<dbReference type="PANTHER" id="PTHR15332">
    <property type="entry name" value="PROPROTEIN CONVERTASE SUBTILISIN_KEXIN TYPE 5-LIKE"/>
    <property type="match status" value="1"/>
</dbReference>
<accession>A0A8S1MEP9</accession>
<dbReference type="PANTHER" id="PTHR15332:SF175">
    <property type="entry name" value="PROPROTEIN CONVERTASE SUBTILISIN_KEXIN TYPE 5-LIKE"/>
    <property type="match status" value="1"/>
</dbReference>
<feature type="transmembrane region" description="Helical" evidence="1">
    <location>
        <begin position="638"/>
        <end position="657"/>
    </location>
</feature>
<sequence>MPSLNNIKLSINQPPQCSKLFITRSSDLALNDIQVTTICQQSNDFPYRYQLKLFLRESDLIWFLQGQSDYSLIYYPFQNQNYFSFKISTSVDFSAVGVLIQVLDGGGSISNVFEKITQKSANINCTSIQYQNYTLQNKISLLFEAMNQNCDQLHRRIYHDLLYQSILPDSNDNNLKFQAIKLYNKFLNKSVSIKPQNRLLNEESLQMCYDQYTTYFYVTNPPTEIQINLTQKLEGLKENIVKLDAALIYLNQLKQQCEEELHRNIFVWNEEIFQQYENSQDGLINLLYFVDDIYSDFSTVDIKNETTYQMIVGLLKYIPMIIEITQNTILVNDKPIVIQGDQILQQIKRRTKQFFNQQFNIDATQEDYLIDFIQYESTYLLSNPLRFSADFDNLLQKELNDESLKIYSKYYYQIKLKNVYKNRFIEFEDFPSKYSTKFGNYQICTNDTQILKVYEIQCLLKTLSGKIHKCKVNRILNNDTMEQSCECYEFGDIFLTTSTSISKVIVNNTQQQELEIDNVFSLEQIFVLIICTGSLTLINFTIYIFYLIKDCQNQKDIIIEKSNLNPPFHQDQKTLMYQGNSIVFKEKFKEIHQTVSLFYYSDQDIQLSYRILEVCSQFNLLLSLTILECSNQTNQIHFIFLFIMINPIIILILRIFYKIIEAIYRFRRIAAFISNFILIMLLMAPNLILLIFFKLRIQIQQEQYMVAIIFFGNILISQILIEPITVFVRIIFYRLITTSIKNMDMNPIYHLMHFFVMHSSLEEIFEEFTRM</sequence>
<keyword evidence="1" id="KW-1133">Transmembrane helix</keyword>
<gene>
    <name evidence="2" type="ORF">PPRIM_AZ9-3.1.T0550165</name>
</gene>
<dbReference type="Proteomes" id="UP000688137">
    <property type="component" value="Unassembled WGS sequence"/>
</dbReference>
<evidence type="ECO:0000313" key="2">
    <source>
        <dbReference type="EMBL" id="CAD8075965.1"/>
    </source>
</evidence>
<comment type="caution">
    <text evidence="2">The sequence shown here is derived from an EMBL/GenBank/DDBJ whole genome shotgun (WGS) entry which is preliminary data.</text>
</comment>
<dbReference type="AlphaFoldDB" id="A0A8S1MEP9"/>
<evidence type="ECO:0000313" key="3">
    <source>
        <dbReference type="Proteomes" id="UP000688137"/>
    </source>
</evidence>
<evidence type="ECO:0008006" key="4">
    <source>
        <dbReference type="Google" id="ProtNLM"/>
    </source>
</evidence>